<proteinExistence type="predicted"/>
<evidence type="ECO:0000313" key="2">
    <source>
        <dbReference type="EMBL" id="KAK3947011.1"/>
    </source>
</evidence>
<reference evidence="2" key="1">
    <citation type="journal article" date="2023" name="Mol. Phylogenet. Evol.">
        <title>Genome-scale phylogeny and comparative genomics of the fungal order Sordariales.</title>
        <authorList>
            <person name="Hensen N."/>
            <person name="Bonometti L."/>
            <person name="Westerberg I."/>
            <person name="Brannstrom I.O."/>
            <person name="Guillou S."/>
            <person name="Cros-Aarteil S."/>
            <person name="Calhoun S."/>
            <person name="Haridas S."/>
            <person name="Kuo A."/>
            <person name="Mondo S."/>
            <person name="Pangilinan J."/>
            <person name="Riley R."/>
            <person name="LaButti K."/>
            <person name="Andreopoulos B."/>
            <person name="Lipzen A."/>
            <person name="Chen C."/>
            <person name="Yan M."/>
            <person name="Daum C."/>
            <person name="Ng V."/>
            <person name="Clum A."/>
            <person name="Steindorff A."/>
            <person name="Ohm R.A."/>
            <person name="Martin F."/>
            <person name="Silar P."/>
            <person name="Natvig D.O."/>
            <person name="Lalanne C."/>
            <person name="Gautier V."/>
            <person name="Ament-Velasquez S.L."/>
            <person name="Kruys A."/>
            <person name="Hutchinson M.I."/>
            <person name="Powell A.J."/>
            <person name="Barry K."/>
            <person name="Miller A.N."/>
            <person name="Grigoriev I.V."/>
            <person name="Debuchy R."/>
            <person name="Gladieux P."/>
            <person name="Hiltunen Thoren M."/>
            <person name="Johannesson H."/>
        </authorList>
    </citation>
    <scope>NUCLEOTIDE SEQUENCE</scope>
    <source>
        <strain evidence="2">CBS 626.80</strain>
    </source>
</reference>
<keyword evidence="3" id="KW-1185">Reference proteome</keyword>
<accession>A0AAN6NJJ8</accession>
<dbReference type="EMBL" id="MU859446">
    <property type="protein sequence ID" value="KAK3947011.1"/>
    <property type="molecule type" value="Genomic_DNA"/>
</dbReference>
<dbReference type="AlphaFoldDB" id="A0AAN6NJJ8"/>
<evidence type="ECO:0000256" key="1">
    <source>
        <dbReference type="SAM" id="Phobius"/>
    </source>
</evidence>
<keyword evidence="1" id="KW-1133">Transmembrane helix</keyword>
<reference evidence="2" key="2">
    <citation type="submission" date="2023-06" db="EMBL/GenBank/DDBJ databases">
        <authorList>
            <consortium name="Lawrence Berkeley National Laboratory"/>
            <person name="Mondo S.J."/>
            <person name="Hensen N."/>
            <person name="Bonometti L."/>
            <person name="Westerberg I."/>
            <person name="Brannstrom I.O."/>
            <person name="Guillou S."/>
            <person name="Cros-Aarteil S."/>
            <person name="Calhoun S."/>
            <person name="Haridas S."/>
            <person name="Kuo A."/>
            <person name="Pangilinan J."/>
            <person name="Riley R."/>
            <person name="Labutti K."/>
            <person name="Andreopoulos B."/>
            <person name="Lipzen A."/>
            <person name="Chen C."/>
            <person name="Yanf M."/>
            <person name="Daum C."/>
            <person name="Ng V."/>
            <person name="Clum A."/>
            <person name="Steindorff A."/>
            <person name="Ohm R."/>
            <person name="Martin F."/>
            <person name="Silar P."/>
            <person name="Natvig D."/>
            <person name="Lalanne C."/>
            <person name="Gautier V."/>
            <person name="Ament-Velasquez S.L."/>
            <person name="Kruys A."/>
            <person name="Hutchinson M.I."/>
            <person name="Powell A.J."/>
            <person name="Barry K."/>
            <person name="Miller A.N."/>
            <person name="Grigoriev I.V."/>
            <person name="Debuchy R."/>
            <person name="Gladieux P."/>
            <person name="Thoren M.H."/>
            <person name="Johannesson H."/>
        </authorList>
    </citation>
    <scope>NUCLEOTIDE SEQUENCE</scope>
    <source>
        <strain evidence="2">CBS 626.80</strain>
    </source>
</reference>
<dbReference type="Proteomes" id="UP001303222">
    <property type="component" value="Unassembled WGS sequence"/>
</dbReference>
<keyword evidence="1" id="KW-0812">Transmembrane</keyword>
<organism evidence="2 3">
    <name type="scientific">Pseudoneurospora amorphoporcata</name>
    <dbReference type="NCBI Taxonomy" id="241081"/>
    <lineage>
        <taxon>Eukaryota</taxon>
        <taxon>Fungi</taxon>
        <taxon>Dikarya</taxon>
        <taxon>Ascomycota</taxon>
        <taxon>Pezizomycotina</taxon>
        <taxon>Sordariomycetes</taxon>
        <taxon>Sordariomycetidae</taxon>
        <taxon>Sordariales</taxon>
        <taxon>Sordariaceae</taxon>
        <taxon>Pseudoneurospora</taxon>
    </lineage>
</organism>
<feature type="transmembrane region" description="Helical" evidence="1">
    <location>
        <begin position="78"/>
        <end position="97"/>
    </location>
</feature>
<protein>
    <submittedName>
        <fullName evidence="2">Uncharacterized protein</fullName>
    </submittedName>
</protein>
<keyword evidence="1" id="KW-0472">Membrane</keyword>
<name>A0AAN6NJJ8_9PEZI</name>
<evidence type="ECO:0000313" key="3">
    <source>
        <dbReference type="Proteomes" id="UP001303222"/>
    </source>
</evidence>
<gene>
    <name evidence="2" type="ORF">QBC32DRAFT_106074</name>
</gene>
<sequence>MPNPSCNPTFSGCETKPHCLRAPDHTIPLLLSITSSGFVYVLVYPLAALHPRPISRLLSGSLRHLLPFVPLSLTLRRIVIVAFNHLLAPLPLLLCLLRAHCTTPANRATARDATAVATCGRPRGATTRIGCRQRIDHAQAAARRKSCRIIRLSLGRRGRSAQCGVPLIRRRSCR</sequence>
<comment type="caution">
    <text evidence="2">The sequence shown here is derived from an EMBL/GenBank/DDBJ whole genome shotgun (WGS) entry which is preliminary data.</text>
</comment>
<feature type="transmembrane region" description="Helical" evidence="1">
    <location>
        <begin position="26"/>
        <end position="47"/>
    </location>
</feature>